<dbReference type="AlphaFoldDB" id="A0A1C3X3S7"/>
<keyword evidence="2" id="KW-1185">Reference proteome</keyword>
<organism evidence="1 2">
    <name type="scientific">Rhizobium multihospitium</name>
    <dbReference type="NCBI Taxonomy" id="410764"/>
    <lineage>
        <taxon>Bacteria</taxon>
        <taxon>Pseudomonadati</taxon>
        <taxon>Pseudomonadota</taxon>
        <taxon>Alphaproteobacteria</taxon>
        <taxon>Hyphomicrobiales</taxon>
        <taxon>Rhizobiaceae</taxon>
        <taxon>Rhizobium/Agrobacterium group</taxon>
        <taxon>Rhizobium</taxon>
    </lineage>
</organism>
<evidence type="ECO:0000313" key="1">
    <source>
        <dbReference type="EMBL" id="SCB46879.1"/>
    </source>
</evidence>
<name>A0A1C3X3S7_9HYPH</name>
<gene>
    <name evidence="1" type="ORF">GA0061103_0029</name>
</gene>
<evidence type="ECO:0000313" key="2">
    <source>
        <dbReference type="Proteomes" id="UP000199101"/>
    </source>
</evidence>
<dbReference type="Proteomes" id="UP000199101">
    <property type="component" value="Unassembled WGS sequence"/>
</dbReference>
<protein>
    <submittedName>
        <fullName evidence="1">Uncharacterized protein</fullName>
    </submittedName>
</protein>
<proteinExistence type="predicted"/>
<sequence>MGPFPDHRGADDTALSLTRKQQEALRAIAFFRWQKKVGKGWLVGDRRLSEKIVERLEQLELVEERFVRGEPVLQLTIIGQAIKARPLH</sequence>
<dbReference type="EMBL" id="FMAG01000010">
    <property type="protein sequence ID" value="SCB46879.1"/>
    <property type="molecule type" value="Genomic_DNA"/>
</dbReference>
<dbReference type="RefSeq" id="WP_092718003.1">
    <property type="nucleotide sequence ID" value="NZ_FMAG01000010.1"/>
</dbReference>
<dbReference type="OrthoDB" id="8389827at2"/>
<accession>A0A1C3X3S7</accession>
<dbReference type="STRING" id="410764.GA0061103_0029"/>
<reference evidence="2" key="1">
    <citation type="submission" date="2016-08" db="EMBL/GenBank/DDBJ databases">
        <authorList>
            <person name="Varghese N."/>
            <person name="Submissions Spin"/>
        </authorList>
    </citation>
    <scope>NUCLEOTIDE SEQUENCE [LARGE SCALE GENOMIC DNA]</scope>
    <source>
        <strain evidence="2">HAMBI 2975</strain>
    </source>
</reference>